<evidence type="ECO:0000313" key="2">
    <source>
        <dbReference type="Proteomes" id="UP000735302"/>
    </source>
</evidence>
<name>A0AAV4ACL4_9GAST</name>
<gene>
    <name evidence="1" type="ORF">PoB_003090100</name>
</gene>
<dbReference type="Proteomes" id="UP000735302">
    <property type="component" value="Unassembled WGS sequence"/>
</dbReference>
<organism evidence="1 2">
    <name type="scientific">Plakobranchus ocellatus</name>
    <dbReference type="NCBI Taxonomy" id="259542"/>
    <lineage>
        <taxon>Eukaryota</taxon>
        <taxon>Metazoa</taxon>
        <taxon>Spiralia</taxon>
        <taxon>Lophotrochozoa</taxon>
        <taxon>Mollusca</taxon>
        <taxon>Gastropoda</taxon>
        <taxon>Heterobranchia</taxon>
        <taxon>Euthyneura</taxon>
        <taxon>Panpulmonata</taxon>
        <taxon>Sacoglossa</taxon>
        <taxon>Placobranchoidea</taxon>
        <taxon>Plakobranchidae</taxon>
        <taxon>Plakobranchus</taxon>
    </lineage>
</organism>
<keyword evidence="2" id="KW-1185">Reference proteome</keyword>
<comment type="caution">
    <text evidence="1">The sequence shown here is derived from an EMBL/GenBank/DDBJ whole genome shotgun (WGS) entry which is preliminary data.</text>
</comment>
<proteinExistence type="predicted"/>
<sequence>MELLHQHLWPVHERLTSDALLPRCERKATQNANESFHASVWAKCSNTQFHCKEKGELAVSSAAVACNFGPASVNQLGDLVNVPSGAHPARIADSGVRKSLNKSLGKNQAVEGKRRKLRKEAIEKAQREEGGSSGSNICIWNVLDSQFRCQQVKISPHFFETKNLKNFVVNVPQN</sequence>
<protein>
    <submittedName>
        <fullName evidence="1">Uncharacterized protein</fullName>
    </submittedName>
</protein>
<evidence type="ECO:0000313" key="1">
    <source>
        <dbReference type="EMBL" id="GFO04396.1"/>
    </source>
</evidence>
<reference evidence="1 2" key="1">
    <citation type="journal article" date="2021" name="Elife">
        <title>Chloroplast acquisition without the gene transfer in kleptoplastic sea slugs, Plakobranchus ocellatus.</title>
        <authorList>
            <person name="Maeda T."/>
            <person name="Takahashi S."/>
            <person name="Yoshida T."/>
            <person name="Shimamura S."/>
            <person name="Takaki Y."/>
            <person name="Nagai Y."/>
            <person name="Toyoda A."/>
            <person name="Suzuki Y."/>
            <person name="Arimoto A."/>
            <person name="Ishii H."/>
            <person name="Satoh N."/>
            <person name="Nishiyama T."/>
            <person name="Hasebe M."/>
            <person name="Maruyama T."/>
            <person name="Minagawa J."/>
            <person name="Obokata J."/>
            <person name="Shigenobu S."/>
        </authorList>
    </citation>
    <scope>NUCLEOTIDE SEQUENCE [LARGE SCALE GENOMIC DNA]</scope>
</reference>
<dbReference type="EMBL" id="BLXT01003739">
    <property type="protein sequence ID" value="GFO04396.1"/>
    <property type="molecule type" value="Genomic_DNA"/>
</dbReference>
<dbReference type="AlphaFoldDB" id="A0AAV4ACL4"/>
<accession>A0AAV4ACL4</accession>